<keyword evidence="2" id="KW-0732">Signal</keyword>
<dbReference type="RefSeq" id="WP_140800219.1">
    <property type="nucleotide sequence ID" value="NZ_CP017169.1"/>
</dbReference>
<feature type="chain" id="PRO_5042054389" evidence="2">
    <location>
        <begin position="21"/>
        <end position="92"/>
    </location>
</feature>
<dbReference type="EMBL" id="CP017174">
    <property type="protein sequence ID" value="QDE71629.1"/>
    <property type="molecule type" value="Genomic_DNA"/>
</dbReference>
<feature type="transmembrane region" description="Helical" evidence="1">
    <location>
        <begin position="50"/>
        <end position="68"/>
    </location>
</feature>
<dbReference type="AlphaFoldDB" id="A0AAE6G617"/>
<proteinExistence type="predicted"/>
<keyword evidence="1" id="KW-0812">Transmembrane</keyword>
<name>A0AAE6G617_MYXXA</name>
<sequence>MKMKIAAVAATTLLAASSFAQTRSLAAPSSSRVDAALTANAVKGPQEVAVVPALAVAFVAGALAAEVLHHHFQDQQRPQFAPTTSPDVLFDN</sequence>
<evidence type="ECO:0000256" key="1">
    <source>
        <dbReference type="SAM" id="Phobius"/>
    </source>
</evidence>
<keyword evidence="1" id="KW-0472">Membrane</keyword>
<evidence type="ECO:0000313" key="3">
    <source>
        <dbReference type="EMBL" id="QDE71629.1"/>
    </source>
</evidence>
<dbReference type="Proteomes" id="UP000320179">
    <property type="component" value="Chromosome"/>
</dbReference>
<organism evidence="3 4">
    <name type="scientific">Myxococcus xanthus</name>
    <dbReference type="NCBI Taxonomy" id="34"/>
    <lineage>
        <taxon>Bacteria</taxon>
        <taxon>Pseudomonadati</taxon>
        <taxon>Myxococcota</taxon>
        <taxon>Myxococcia</taxon>
        <taxon>Myxococcales</taxon>
        <taxon>Cystobacterineae</taxon>
        <taxon>Myxococcaceae</taxon>
        <taxon>Myxococcus</taxon>
    </lineage>
</organism>
<evidence type="ECO:0000313" key="4">
    <source>
        <dbReference type="Proteomes" id="UP000320179"/>
    </source>
</evidence>
<reference evidence="3 4" key="1">
    <citation type="journal article" date="2019" name="Science">
        <title>Social genes are selection hotspots in kin groups of a soil microbe.</title>
        <authorList>
            <person name="Wielgoss S."/>
            <person name="Wolfensberger R."/>
            <person name="Sun L."/>
            <person name="Fiegna F."/>
            <person name="Velicer G.J."/>
        </authorList>
    </citation>
    <scope>NUCLEOTIDE SEQUENCE [LARGE SCALE GENOMIC DNA]</scope>
    <source>
        <strain evidence="3 4">MC3.5.9c15</strain>
    </source>
</reference>
<protein>
    <submittedName>
        <fullName evidence="3">Uncharacterized protein</fullName>
    </submittedName>
</protein>
<feature type="signal peptide" evidence="2">
    <location>
        <begin position="1"/>
        <end position="20"/>
    </location>
</feature>
<keyword evidence="1" id="KW-1133">Transmembrane helix</keyword>
<gene>
    <name evidence="3" type="ORF">BHS09_34150</name>
</gene>
<evidence type="ECO:0000256" key="2">
    <source>
        <dbReference type="SAM" id="SignalP"/>
    </source>
</evidence>
<accession>A0AAE6G617</accession>